<sequence length="249" mass="27939">MLLVPIALLYWWQWHTHRKDEREHAEALAAFADEVGGKVVGRDEARAWSADLLSPLRHQTEGFFNKLGTRRRARFDTAIDFRRDGWPVRVSEASIRKSVPTAGTTTIYEYRIEVAVDSVLPPMRISQLVHADFRGRPLPPTPSGYATEPPSGAPQWLPARLPAEVEQDFAAYTTDPVAVARAFTPQVVEWMVGRTDEPSFLSTMPFLLHFEGGLVFATIGKRIDTETLLPRVDAIIGLISRLGDRPALR</sequence>
<dbReference type="AlphaFoldDB" id="A0A7W7T4N8"/>
<protein>
    <submittedName>
        <fullName evidence="1">Uncharacterized protein</fullName>
    </submittedName>
</protein>
<accession>A0A7W7T4N8</accession>
<dbReference type="EMBL" id="JACHJS010000001">
    <property type="protein sequence ID" value="MBB4966236.1"/>
    <property type="molecule type" value="Genomic_DNA"/>
</dbReference>
<evidence type="ECO:0000313" key="2">
    <source>
        <dbReference type="Proteomes" id="UP000542674"/>
    </source>
</evidence>
<dbReference type="RefSeq" id="WP_246445242.1">
    <property type="nucleotide sequence ID" value="NZ_JACHJS010000001.1"/>
</dbReference>
<keyword evidence="2" id="KW-1185">Reference proteome</keyword>
<reference evidence="1 2" key="1">
    <citation type="submission" date="2020-08" db="EMBL/GenBank/DDBJ databases">
        <title>Sequencing the genomes of 1000 actinobacteria strains.</title>
        <authorList>
            <person name="Klenk H.-P."/>
        </authorList>
    </citation>
    <scope>NUCLEOTIDE SEQUENCE [LARGE SCALE GENOMIC DNA]</scope>
    <source>
        <strain evidence="1 2">DSM 45084</strain>
    </source>
</reference>
<gene>
    <name evidence="1" type="ORF">F4559_003595</name>
</gene>
<dbReference type="Proteomes" id="UP000542674">
    <property type="component" value="Unassembled WGS sequence"/>
</dbReference>
<name>A0A7W7T4N8_9PSEU</name>
<comment type="caution">
    <text evidence="1">The sequence shown here is derived from an EMBL/GenBank/DDBJ whole genome shotgun (WGS) entry which is preliminary data.</text>
</comment>
<proteinExistence type="predicted"/>
<organism evidence="1 2">
    <name type="scientific">Saccharothrix violaceirubra</name>
    <dbReference type="NCBI Taxonomy" id="413306"/>
    <lineage>
        <taxon>Bacteria</taxon>
        <taxon>Bacillati</taxon>
        <taxon>Actinomycetota</taxon>
        <taxon>Actinomycetes</taxon>
        <taxon>Pseudonocardiales</taxon>
        <taxon>Pseudonocardiaceae</taxon>
        <taxon>Saccharothrix</taxon>
    </lineage>
</organism>
<evidence type="ECO:0000313" key="1">
    <source>
        <dbReference type="EMBL" id="MBB4966236.1"/>
    </source>
</evidence>